<dbReference type="EMBL" id="CP012525">
    <property type="protein sequence ID" value="ALC44503.1"/>
    <property type="molecule type" value="Genomic_DNA"/>
</dbReference>
<dbReference type="Pfam" id="PF13894">
    <property type="entry name" value="zf-C2H2_4"/>
    <property type="match status" value="1"/>
</dbReference>
<dbReference type="Proteomes" id="UP000494163">
    <property type="component" value="Chromosome 3L"/>
</dbReference>
<feature type="compositionally biased region" description="Basic and acidic residues" evidence="14">
    <location>
        <begin position="147"/>
        <end position="162"/>
    </location>
</feature>
<comment type="similarity">
    <text evidence="3">Belongs to the krueppel C2H2-type zinc-finger protein family.</text>
</comment>
<feature type="region of interest" description="Disordered" evidence="14">
    <location>
        <begin position="142"/>
        <end position="226"/>
    </location>
</feature>
<evidence type="ECO:0000256" key="11">
    <source>
        <dbReference type="ARBA" id="ARBA00023242"/>
    </source>
</evidence>
<keyword evidence="18" id="KW-1185">Reference proteome</keyword>
<dbReference type="InterPro" id="IPR013087">
    <property type="entry name" value="Znf_C2H2_type"/>
</dbReference>
<dbReference type="AlphaFoldDB" id="A0A0M3QWP4"/>
<evidence type="ECO:0000256" key="13">
    <source>
        <dbReference type="PROSITE-ProRule" id="PRU01263"/>
    </source>
</evidence>
<dbReference type="Gene3D" id="3.40.1800.20">
    <property type="match status" value="1"/>
</dbReference>
<evidence type="ECO:0000259" key="16">
    <source>
        <dbReference type="PROSITE" id="PS51915"/>
    </source>
</evidence>
<evidence type="ECO:0000256" key="6">
    <source>
        <dbReference type="ARBA" id="ARBA00022771"/>
    </source>
</evidence>
<dbReference type="Pfam" id="PF07776">
    <property type="entry name" value="zf-AD"/>
    <property type="match status" value="1"/>
</dbReference>
<dbReference type="FunFam" id="3.30.160.60:FF:001266">
    <property type="entry name" value="Zinc finger protein 662"/>
    <property type="match status" value="1"/>
</dbReference>
<comment type="subcellular location">
    <subcellularLocation>
        <location evidence="2">Nucleus</location>
    </subcellularLocation>
</comment>
<dbReference type="Pfam" id="PF00096">
    <property type="entry name" value="zf-C2H2"/>
    <property type="match status" value="5"/>
</dbReference>
<name>A0A0M3QWP4_DROBS</name>
<feature type="binding site" evidence="13">
    <location>
        <position position="57"/>
    </location>
    <ligand>
        <name>Zn(2+)</name>
        <dbReference type="ChEBI" id="CHEBI:29105"/>
    </ligand>
</feature>
<feature type="domain" description="C2H2-type" evidence="15">
    <location>
        <begin position="568"/>
        <end position="596"/>
    </location>
</feature>
<evidence type="ECO:0000256" key="1">
    <source>
        <dbReference type="ARBA" id="ARBA00003767"/>
    </source>
</evidence>
<keyword evidence="9" id="KW-0238">DNA-binding</keyword>
<feature type="domain" description="C2H2-type" evidence="15">
    <location>
        <begin position="361"/>
        <end position="388"/>
    </location>
</feature>
<evidence type="ECO:0000259" key="15">
    <source>
        <dbReference type="PROSITE" id="PS50157"/>
    </source>
</evidence>
<dbReference type="GO" id="GO:0008270">
    <property type="term" value="F:zinc ion binding"/>
    <property type="evidence" value="ECO:0007669"/>
    <property type="project" value="UniProtKB-UniRule"/>
</dbReference>
<dbReference type="OMA" id="CEVETCK"/>
<feature type="domain" description="C2H2-type" evidence="15">
    <location>
        <begin position="597"/>
        <end position="624"/>
    </location>
</feature>
<keyword evidence="4 13" id="KW-0479">Metal-binding</keyword>
<feature type="binding site" evidence="13">
    <location>
        <position position="16"/>
    </location>
    <ligand>
        <name>Zn(2+)</name>
        <dbReference type="ChEBI" id="CHEBI:29105"/>
    </ligand>
</feature>
<feature type="domain" description="C2H2-type" evidence="15">
    <location>
        <begin position="332"/>
        <end position="359"/>
    </location>
</feature>
<feature type="domain" description="C2H2-type" evidence="15">
    <location>
        <begin position="417"/>
        <end position="445"/>
    </location>
</feature>
<protein>
    <submittedName>
        <fullName evidence="17">CG17328</fullName>
    </submittedName>
</protein>
<dbReference type="SUPFAM" id="SSF57667">
    <property type="entry name" value="beta-beta-alpha zinc fingers"/>
    <property type="match status" value="7"/>
</dbReference>
<reference evidence="17 18" key="1">
    <citation type="submission" date="2015-08" db="EMBL/GenBank/DDBJ databases">
        <title>Ancestral chromatin configuration constrains chromatin evolution on differentiating sex chromosomes in Drosophila.</title>
        <authorList>
            <person name="Zhou Q."/>
            <person name="Bachtrog D."/>
        </authorList>
    </citation>
    <scope>NUCLEOTIDE SEQUENCE [LARGE SCALE GENOMIC DNA]</scope>
    <source>
        <tissue evidence="17">Whole larvae</tissue>
    </source>
</reference>
<keyword evidence="10" id="KW-0804">Transcription</keyword>
<feature type="binding site" evidence="13">
    <location>
        <position position="60"/>
    </location>
    <ligand>
        <name>Zn(2+)</name>
        <dbReference type="ChEBI" id="CHEBI:29105"/>
    </ligand>
</feature>
<feature type="domain" description="C2H2-type" evidence="15">
    <location>
        <begin position="625"/>
        <end position="652"/>
    </location>
</feature>
<evidence type="ECO:0000256" key="8">
    <source>
        <dbReference type="ARBA" id="ARBA00023015"/>
    </source>
</evidence>
<dbReference type="GO" id="GO:0005634">
    <property type="term" value="C:nucleus"/>
    <property type="evidence" value="ECO:0007669"/>
    <property type="project" value="UniProtKB-SubCell"/>
</dbReference>
<feature type="domain" description="C2H2-type" evidence="15">
    <location>
        <begin position="474"/>
        <end position="501"/>
    </location>
</feature>
<keyword evidence="11" id="KW-0539">Nucleus</keyword>
<feature type="region of interest" description="Disordered" evidence="14">
    <location>
        <begin position="494"/>
        <end position="538"/>
    </location>
</feature>
<evidence type="ECO:0000256" key="5">
    <source>
        <dbReference type="ARBA" id="ARBA00022737"/>
    </source>
</evidence>
<dbReference type="InterPro" id="IPR036236">
    <property type="entry name" value="Znf_C2H2_sf"/>
</dbReference>
<dbReference type="PROSITE" id="PS00028">
    <property type="entry name" value="ZINC_FINGER_C2H2_1"/>
    <property type="match status" value="10"/>
</dbReference>
<dbReference type="FunFam" id="3.40.1800.20:FF:000003">
    <property type="entry name" value="D19B"/>
    <property type="match status" value="1"/>
</dbReference>
<organism evidence="17 18">
    <name type="scientific">Drosophila busckii</name>
    <name type="common">Fruit fly</name>
    <dbReference type="NCBI Taxonomy" id="30019"/>
    <lineage>
        <taxon>Eukaryota</taxon>
        <taxon>Metazoa</taxon>
        <taxon>Ecdysozoa</taxon>
        <taxon>Arthropoda</taxon>
        <taxon>Hexapoda</taxon>
        <taxon>Insecta</taxon>
        <taxon>Pterygota</taxon>
        <taxon>Neoptera</taxon>
        <taxon>Endopterygota</taxon>
        <taxon>Diptera</taxon>
        <taxon>Brachycera</taxon>
        <taxon>Muscomorpha</taxon>
        <taxon>Ephydroidea</taxon>
        <taxon>Drosophilidae</taxon>
        <taxon>Drosophila</taxon>
    </lineage>
</organism>
<evidence type="ECO:0000256" key="10">
    <source>
        <dbReference type="ARBA" id="ARBA00023163"/>
    </source>
</evidence>
<dbReference type="GO" id="GO:0003677">
    <property type="term" value="F:DNA binding"/>
    <property type="evidence" value="ECO:0007669"/>
    <property type="project" value="UniProtKB-KW"/>
</dbReference>
<feature type="domain" description="C2H2-type" evidence="15">
    <location>
        <begin position="389"/>
        <end position="416"/>
    </location>
</feature>
<evidence type="ECO:0000256" key="2">
    <source>
        <dbReference type="ARBA" id="ARBA00004123"/>
    </source>
</evidence>
<proteinExistence type="inferred from homology"/>
<dbReference type="PROSITE" id="PS50157">
    <property type="entry name" value="ZINC_FINGER_C2H2_2"/>
    <property type="match status" value="12"/>
</dbReference>
<dbReference type="Pfam" id="PF13912">
    <property type="entry name" value="zf-C2H2_6"/>
    <property type="match status" value="1"/>
</dbReference>
<dbReference type="SMR" id="A0A0M3QWP4"/>
<gene>
    <name evidence="17" type="ORF">Dbus_chr3Lg1669</name>
</gene>
<evidence type="ECO:0000313" key="17">
    <source>
        <dbReference type="EMBL" id="ALC44503.1"/>
    </source>
</evidence>
<evidence type="ECO:0000256" key="14">
    <source>
        <dbReference type="SAM" id="MobiDB-lite"/>
    </source>
</evidence>
<evidence type="ECO:0000256" key="9">
    <source>
        <dbReference type="ARBA" id="ARBA00023125"/>
    </source>
</evidence>
<comment type="function">
    <text evidence="1">May be involved in transcriptional regulation.</text>
</comment>
<evidence type="ECO:0000256" key="3">
    <source>
        <dbReference type="ARBA" id="ARBA00006991"/>
    </source>
</evidence>
<keyword evidence="6 12" id="KW-0863">Zinc-finger</keyword>
<feature type="domain" description="C2H2-type" evidence="15">
    <location>
        <begin position="237"/>
        <end position="264"/>
    </location>
</feature>
<dbReference type="PANTHER" id="PTHR24379">
    <property type="entry name" value="KRAB AND ZINC FINGER DOMAIN-CONTAINING"/>
    <property type="match status" value="1"/>
</dbReference>
<feature type="domain" description="ZAD" evidence="16">
    <location>
        <begin position="11"/>
        <end position="84"/>
    </location>
</feature>
<feature type="binding site" evidence="13">
    <location>
        <position position="13"/>
    </location>
    <ligand>
        <name>Zn(2+)</name>
        <dbReference type="ChEBI" id="CHEBI:29105"/>
    </ligand>
</feature>
<evidence type="ECO:0000313" key="18">
    <source>
        <dbReference type="Proteomes" id="UP000494163"/>
    </source>
</evidence>
<keyword evidence="7 13" id="KW-0862">Zinc</keyword>
<feature type="compositionally biased region" description="Basic and acidic residues" evidence="14">
    <location>
        <begin position="197"/>
        <end position="207"/>
    </location>
</feature>
<feature type="region of interest" description="Disordered" evidence="14">
    <location>
        <begin position="644"/>
        <end position="672"/>
    </location>
</feature>
<keyword evidence="8" id="KW-0805">Transcription regulation</keyword>
<accession>A0A0M3QWP4</accession>
<feature type="domain" description="C2H2-type" evidence="15">
    <location>
        <begin position="297"/>
        <end position="327"/>
    </location>
</feature>
<evidence type="ECO:0000256" key="7">
    <source>
        <dbReference type="ARBA" id="ARBA00022833"/>
    </source>
</evidence>
<dbReference type="InterPro" id="IPR012934">
    <property type="entry name" value="Znf_AD"/>
</dbReference>
<feature type="domain" description="C2H2-type" evidence="15">
    <location>
        <begin position="446"/>
        <end position="473"/>
    </location>
</feature>
<dbReference type="PROSITE" id="PS51915">
    <property type="entry name" value="ZAD"/>
    <property type="match status" value="1"/>
</dbReference>
<dbReference type="SUPFAM" id="SSF57716">
    <property type="entry name" value="Glucocorticoid receptor-like (DNA-binding domain)"/>
    <property type="match status" value="1"/>
</dbReference>
<dbReference type="SMART" id="SM00355">
    <property type="entry name" value="ZnF_C2H2"/>
    <property type="match status" value="12"/>
</dbReference>
<feature type="domain" description="C2H2-type" evidence="15">
    <location>
        <begin position="265"/>
        <end position="290"/>
    </location>
</feature>
<sequence length="700" mass="79442">MDEGRAYYIHTLCRICLNHLENDAAYGLFLVSGLAKKLCVCTSLSVELDDGFPENICTSCFSKLDDLHNFQKMCVDSVQKFNDMVASNCFDYNTPSMNCVNVLNVATHDTDIAEEEYDCNFDPCLNTKIEIVESEDHLLDNSENEDKEFQVEDKSSSIHSDGDVDDGNVDFEVSSSESEQDMVLSQLRNSAISKAKQKAEKSTHKDETDDSSGDDNDKGSTKVKRISVPERYRHTLIECHVCNQKFKEAFRYEEHMKHHNDLLPFQCEVETCKKSFTTNGGLRLHMEHAHPELVKAYPCTVEGCDRTFTRTHKLTNHLKNVHSIVKPKIKEFPCPECDKVFQCPTALKKHMYKHTGEEFPNACEHCGKRFFIQAELRDHLLRHAGIKNYECPHCGIGKYTQSELNKHVAIHNRVKQFHCSQCNHSSYSKHALNNHVKVVHLKIKKHVCQQCGKTFGKPYSLRAHQARHTNEKAYVCNICGISYAAKKSLVRHLQTHENSETTEEEPTTTIEDQQLTPLADDNKPKLMISPQPQSSNKLQHVDVPQLTGAVGSPVSFLSIGATKIGDKFICPGCGRGFNHKSNMKIHYRNIHEKVKDQACRFCPKRFAVVQTLRNHELIHTGEKPFDCNICGKAFRQKLNLQTHLKTHNKPPKAPKKENTNVSPNFEENKVPAADIATSSATMDGEEMIENDIKIKIENEA</sequence>
<evidence type="ECO:0000256" key="4">
    <source>
        <dbReference type="ARBA" id="ARBA00022723"/>
    </source>
</evidence>
<feature type="compositionally biased region" description="Basic residues" evidence="14">
    <location>
        <begin position="644"/>
        <end position="653"/>
    </location>
</feature>
<evidence type="ECO:0000256" key="12">
    <source>
        <dbReference type="PROSITE-ProRule" id="PRU00042"/>
    </source>
</evidence>
<dbReference type="Gene3D" id="3.30.160.60">
    <property type="entry name" value="Classic Zinc Finger"/>
    <property type="match status" value="9"/>
</dbReference>
<dbReference type="PANTHER" id="PTHR24379:SF121">
    <property type="entry name" value="C2H2-TYPE DOMAIN-CONTAINING PROTEIN"/>
    <property type="match status" value="1"/>
</dbReference>
<keyword evidence="5" id="KW-0677">Repeat</keyword>
<dbReference type="SMART" id="SM00868">
    <property type="entry name" value="zf-AD"/>
    <property type="match status" value="1"/>
</dbReference>
<dbReference type="OrthoDB" id="8016097at2759"/>